<dbReference type="Gene3D" id="1.10.1410.10">
    <property type="match status" value="1"/>
</dbReference>
<evidence type="ECO:0000256" key="10">
    <source>
        <dbReference type="ARBA" id="ARBA00022840"/>
    </source>
</evidence>
<dbReference type="PANTHER" id="PTHR10682">
    <property type="entry name" value="POLY A POLYMERASE"/>
    <property type="match status" value="1"/>
</dbReference>
<dbReference type="GO" id="GO:1990817">
    <property type="term" value="F:poly(A) RNA polymerase activity"/>
    <property type="evidence" value="ECO:0007669"/>
    <property type="project" value="UniProtKB-EC"/>
</dbReference>
<dbReference type="SUPFAM" id="SSF55003">
    <property type="entry name" value="PAP/Archaeal CCA-adding enzyme, C-terminal domain"/>
    <property type="match status" value="1"/>
</dbReference>
<dbReference type="EMBL" id="JAUUTY010000006">
    <property type="protein sequence ID" value="KAK1616256.1"/>
    <property type="molecule type" value="Genomic_DNA"/>
</dbReference>
<dbReference type="AlphaFoldDB" id="A0AAD8R901"/>
<evidence type="ECO:0000256" key="3">
    <source>
        <dbReference type="ARBA" id="ARBA00004123"/>
    </source>
</evidence>
<keyword evidence="12" id="KW-0539">Nucleus</keyword>
<keyword evidence="7" id="KW-0808">Transferase</keyword>
<dbReference type="GO" id="GO:0003723">
    <property type="term" value="F:RNA binding"/>
    <property type="evidence" value="ECO:0007669"/>
    <property type="project" value="InterPro"/>
</dbReference>
<sequence length="705" mass="77993">MAGSAGAAKAASRPSPKRYSGMDPPLSLARPTVFDLQKTAELEKFLVDVGLYEGEEQSAKREEVLREIDAIVKGWVKRLTSQKGFSQHIVEKANAVLFTFGSYRLGVHGPGADIDIVCVGPSYVKREDDFFVTLHDILAQMEEVTELQPVPDAHVPVMKFKFHGMAIDLLYASVSLSVIPPDFNISEGSVLSGLDEATVRSLNGCRVADRILQLVPNVENFRTTLRCLKYWAERRGVYSNVTGFLGGVNWAILVARICQLYPNAVPSMLVSRFFRVFTQWQWPNPVMLCAIENDDLRFSVWDPRKNHRDRSHVMPIITPGYPCMNSSYNVSSSTLRVIMEQFKLGNKICQEIDLNKASWAVLFEPLNFFEAYTKYLVVDIVADDDDDLRLWKGWVESRLRQLTLKIERDTKGMLQCHPYPCEYANPSVQCAHCSFYMGLSRKEGMKVHGQKFDIRATVDEFMHEIGMYPLWKSGMDLAVTHVHKKQIPHYVFEQGYKKPCPQLHANQQEQSDRNDTEDGTPTASLDGQLKRKCDFDGAGQVESGKSVKRSSVSSGCEESPPDSGNIVSQSVCENPVKSVSSVLCNGVQNSPLHGDVNLESANCSNSPHGSEVSAASGTSCAAMETVDMIDEIAGPESSVPCVMSGAVQAMAVHTPIKCVAEKDEPKFVGIDRLVSSNCAESLEEAETLTGNLLSENMHPSGNGVI</sequence>
<keyword evidence="11" id="KW-0460">Magnesium</keyword>
<dbReference type="Proteomes" id="UP001231189">
    <property type="component" value="Unassembled WGS sequence"/>
</dbReference>
<evidence type="ECO:0000256" key="9">
    <source>
        <dbReference type="ARBA" id="ARBA00022741"/>
    </source>
</evidence>
<dbReference type="FunFam" id="3.30.460.10:FF:000002">
    <property type="entry name" value="Poly(A) polymerase alpha, putative"/>
    <property type="match status" value="1"/>
</dbReference>
<dbReference type="GO" id="GO:0006397">
    <property type="term" value="P:mRNA processing"/>
    <property type="evidence" value="ECO:0007669"/>
    <property type="project" value="UniProtKB-KW"/>
</dbReference>
<dbReference type="GO" id="GO:0005634">
    <property type="term" value="C:nucleus"/>
    <property type="evidence" value="ECO:0007669"/>
    <property type="project" value="UniProtKB-SubCell"/>
</dbReference>
<dbReference type="InterPro" id="IPR011068">
    <property type="entry name" value="NuclTrfase_I-like_C"/>
</dbReference>
<feature type="domain" description="Poly(A) polymerase RNA-binding" evidence="15">
    <location>
        <begin position="367"/>
        <end position="426"/>
    </location>
</feature>
<feature type="domain" description="Poly(A) polymerase RNA-binding" evidence="15">
    <location>
        <begin position="428"/>
        <end position="499"/>
    </location>
</feature>
<evidence type="ECO:0000256" key="8">
    <source>
        <dbReference type="ARBA" id="ARBA00022723"/>
    </source>
</evidence>
<dbReference type="InterPro" id="IPR043519">
    <property type="entry name" value="NT_sf"/>
</dbReference>
<dbReference type="FunFam" id="1.10.1410.10:FF:000001">
    <property type="entry name" value="Putative poly(A) polymerase gamma"/>
    <property type="match status" value="1"/>
</dbReference>
<evidence type="ECO:0000259" key="15">
    <source>
        <dbReference type="Pfam" id="PF04926"/>
    </source>
</evidence>
<dbReference type="Pfam" id="PF04928">
    <property type="entry name" value="PAP_central"/>
    <property type="match status" value="1"/>
</dbReference>
<dbReference type="Pfam" id="PF20750">
    <property type="entry name" value="PAP_NTPase"/>
    <property type="match status" value="1"/>
</dbReference>
<evidence type="ECO:0000256" key="4">
    <source>
        <dbReference type="ARBA" id="ARBA00010912"/>
    </source>
</evidence>
<evidence type="ECO:0000256" key="6">
    <source>
        <dbReference type="ARBA" id="ARBA00022664"/>
    </source>
</evidence>
<dbReference type="EC" id="2.7.7.19" evidence="5"/>
<dbReference type="Gene3D" id="3.30.70.590">
    <property type="entry name" value="Poly(A) polymerase predicted RNA binding domain"/>
    <property type="match status" value="1"/>
</dbReference>
<dbReference type="InterPro" id="IPR007010">
    <property type="entry name" value="PolA_pol_RNA-bd_dom"/>
</dbReference>
<keyword evidence="19" id="KW-1185">Reference proteome</keyword>
<evidence type="ECO:0000256" key="7">
    <source>
        <dbReference type="ARBA" id="ARBA00022679"/>
    </source>
</evidence>
<feature type="compositionally biased region" description="Low complexity" evidence="14">
    <location>
        <begin position="1"/>
        <end position="18"/>
    </location>
</feature>
<dbReference type="FunFam" id="3.30.70.590:FF:000002">
    <property type="entry name" value="Nuclear poly(A) polymerase 4"/>
    <property type="match status" value="1"/>
</dbReference>
<feature type="domain" description="Poly(A) polymerase nucleotidyltransferase" evidence="17">
    <location>
        <begin position="21"/>
        <end position="215"/>
    </location>
</feature>
<keyword evidence="6" id="KW-0507">mRNA processing</keyword>
<evidence type="ECO:0000256" key="12">
    <source>
        <dbReference type="ARBA" id="ARBA00023242"/>
    </source>
</evidence>
<dbReference type="SUPFAM" id="SSF81631">
    <property type="entry name" value="PAP/OAS1 substrate-binding domain"/>
    <property type="match status" value="1"/>
</dbReference>
<evidence type="ECO:0000259" key="16">
    <source>
        <dbReference type="Pfam" id="PF04928"/>
    </source>
</evidence>
<keyword evidence="9" id="KW-0547">Nucleotide-binding</keyword>
<comment type="subcellular location">
    <subcellularLocation>
        <location evidence="3">Nucleus</location>
    </subcellularLocation>
</comment>
<comment type="cofactor">
    <cofactor evidence="2">
        <name>Mg(2+)</name>
        <dbReference type="ChEBI" id="CHEBI:18420"/>
    </cofactor>
</comment>
<organism evidence="18 19">
    <name type="scientific">Lolium multiflorum</name>
    <name type="common">Italian ryegrass</name>
    <name type="synonym">Lolium perenne subsp. multiflorum</name>
    <dbReference type="NCBI Taxonomy" id="4521"/>
    <lineage>
        <taxon>Eukaryota</taxon>
        <taxon>Viridiplantae</taxon>
        <taxon>Streptophyta</taxon>
        <taxon>Embryophyta</taxon>
        <taxon>Tracheophyta</taxon>
        <taxon>Spermatophyta</taxon>
        <taxon>Magnoliopsida</taxon>
        <taxon>Liliopsida</taxon>
        <taxon>Poales</taxon>
        <taxon>Poaceae</taxon>
        <taxon>BOP clade</taxon>
        <taxon>Pooideae</taxon>
        <taxon>Poodae</taxon>
        <taxon>Poeae</taxon>
        <taxon>Poeae Chloroplast Group 2 (Poeae type)</taxon>
        <taxon>Loliodinae</taxon>
        <taxon>Loliinae</taxon>
        <taxon>Lolium</taxon>
    </lineage>
</organism>
<feature type="region of interest" description="Disordered" evidence="14">
    <location>
        <begin position="504"/>
        <end position="569"/>
    </location>
</feature>
<accession>A0AAD8R901</accession>
<dbReference type="InterPro" id="IPR048840">
    <property type="entry name" value="PolA_pol_NTPase"/>
</dbReference>
<reference evidence="18" key="1">
    <citation type="submission" date="2023-07" db="EMBL/GenBank/DDBJ databases">
        <title>A chromosome-level genome assembly of Lolium multiflorum.</title>
        <authorList>
            <person name="Chen Y."/>
            <person name="Copetti D."/>
            <person name="Kolliker R."/>
            <person name="Studer B."/>
        </authorList>
    </citation>
    <scope>NUCLEOTIDE SEQUENCE</scope>
    <source>
        <strain evidence="18">02402/16</strain>
        <tissue evidence="18">Leaf</tissue>
    </source>
</reference>
<evidence type="ECO:0000256" key="2">
    <source>
        <dbReference type="ARBA" id="ARBA00001946"/>
    </source>
</evidence>
<dbReference type="GO" id="GO:0005524">
    <property type="term" value="F:ATP binding"/>
    <property type="evidence" value="ECO:0007669"/>
    <property type="project" value="UniProtKB-KW"/>
</dbReference>
<dbReference type="InterPro" id="IPR007012">
    <property type="entry name" value="PolA_pol_cen_dom"/>
</dbReference>
<proteinExistence type="inferred from homology"/>
<dbReference type="SUPFAM" id="SSF81301">
    <property type="entry name" value="Nucleotidyltransferase"/>
    <property type="match status" value="1"/>
</dbReference>
<dbReference type="Gene3D" id="3.30.460.10">
    <property type="entry name" value="Beta Polymerase, domain 2"/>
    <property type="match status" value="1"/>
</dbReference>
<evidence type="ECO:0000256" key="11">
    <source>
        <dbReference type="ARBA" id="ARBA00022842"/>
    </source>
</evidence>
<evidence type="ECO:0000256" key="13">
    <source>
        <dbReference type="ARBA" id="ARBA00048830"/>
    </source>
</evidence>
<dbReference type="PANTHER" id="PTHR10682:SF27">
    <property type="entry name" value="POLY(A) POLYMERASE"/>
    <property type="match status" value="1"/>
</dbReference>
<keyword evidence="10" id="KW-0067">ATP-binding</keyword>
<dbReference type="Pfam" id="PF04926">
    <property type="entry name" value="PAP_RNA-bind"/>
    <property type="match status" value="2"/>
</dbReference>
<dbReference type="GO" id="GO:0046872">
    <property type="term" value="F:metal ion binding"/>
    <property type="evidence" value="ECO:0007669"/>
    <property type="project" value="UniProtKB-KW"/>
</dbReference>
<evidence type="ECO:0000313" key="18">
    <source>
        <dbReference type="EMBL" id="KAK1616256.1"/>
    </source>
</evidence>
<evidence type="ECO:0000259" key="17">
    <source>
        <dbReference type="Pfam" id="PF20750"/>
    </source>
</evidence>
<name>A0AAD8R901_LOLMU</name>
<evidence type="ECO:0000256" key="14">
    <source>
        <dbReference type="SAM" id="MobiDB-lite"/>
    </source>
</evidence>
<gene>
    <name evidence="18" type="ORF">QYE76_021773</name>
</gene>
<evidence type="ECO:0000313" key="19">
    <source>
        <dbReference type="Proteomes" id="UP001231189"/>
    </source>
</evidence>
<feature type="region of interest" description="Disordered" evidence="14">
    <location>
        <begin position="1"/>
        <end position="24"/>
    </location>
</feature>
<dbReference type="CDD" id="cd05402">
    <property type="entry name" value="NT_PAP_TUTase"/>
    <property type="match status" value="1"/>
</dbReference>
<feature type="domain" description="Poly(A) polymerase central" evidence="16">
    <location>
        <begin position="220"/>
        <end position="364"/>
    </location>
</feature>
<dbReference type="GO" id="GO:0031123">
    <property type="term" value="P:RNA 3'-end processing"/>
    <property type="evidence" value="ECO:0007669"/>
    <property type="project" value="InterPro"/>
</dbReference>
<comment type="similarity">
    <text evidence="4">Belongs to the poly(A) polymerase family.</text>
</comment>
<protein>
    <recommendedName>
        <fullName evidence="5">polynucleotide adenylyltransferase</fullName>
        <ecNumber evidence="5">2.7.7.19</ecNumber>
    </recommendedName>
</protein>
<evidence type="ECO:0000256" key="1">
    <source>
        <dbReference type="ARBA" id="ARBA00001936"/>
    </source>
</evidence>
<comment type="cofactor">
    <cofactor evidence="1">
        <name>Mn(2+)</name>
        <dbReference type="ChEBI" id="CHEBI:29035"/>
    </cofactor>
</comment>
<comment type="catalytic activity">
    <reaction evidence="13">
        <text>RNA(n) + ATP = RNA(n)-3'-adenine ribonucleotide + diphosphate</text>
        <dbReference type="Rhea" id="RHEA:11332"/>
        <dbReference type="Rhea" id="RHEA-COMP:14527"/>
        <dbReference type="Rhea" id="RHEA-COMP:17347"/>
        <dbReference type="ChEBI" id="CHEBI:30616"/>
        <dbReference type="ChEBI" id="CHEBI:33019"/>
        <dbReference type="ChEBI" id="CHEBI:140395"/>
        <dbReference type="ChEBI" id="CHEBI:173115"/>
        <dbReference type="EC" id="2.7.7.19"/>
    </reaction>
</comment>
<evidence type="ECO:0000256" key="5">
    <source>
        <dbReference type="ARBA" id="ARBA00012388"/>
    </source>
</evidence>
<comment type="caution">
    <text evidence="18">The sequence shown here is derived from an EMBL/GenBank/DDBJ whole genome shotgun (WGS) entry which is preliminary data.</text>
</comment>
<keyword evidence="8" id="KW-0479">Metal-binding</keyword>